<dbReference type="PROSITE" id="PS01224">
    <property type="entry name" value="ARGC"/>
    <property type="match status" value="1"/>
</dbReference>
<dbReference type="UniPathway" id="UPA00068">
    <property type="reaction ID" value="UER00108"/>
</dbReference>
<dbReference type="PANTHER" id="PTHR32338">
    <property type="entry name" value="N-ACETYL-GAMMA-GLUTAMYL-PHOSPHATE REDUCTASE, CHLOROPLASTIC-RELATED-RELATED"/>
    <property type="match status" value="1"/>
</dbReference>
<dbReference type="PANTHER" id="PTHR32338:SF10">
    <property type="entry name" value="N-ACETYL-GAMMA-GLUTAMYL-PHOSPHATE REDUCTASE, CHLOROPLASTIC-RELATED"/>
    <property type="match status" value="1"/>
</dbReference>
<comment type="catalytic activity">
    <reaction evidence="5">
        <text>N-acetyl-L-glutamate 5-semialdehyde + phosphate + NADP(+) = N-acetyl-L-glutamyl 5-phosphate + NADPH + H(+)</text>
        <dbReference type="Rhea" id="RHEA:21588"/>
        <dbReference type="ChEBI" id="CHEBI:15378"/>
        <dbReference type="ChEBI" id="CHEBI:29123"/>
        <dbReference type="ChEBI" id="CHEBI:43474"/>
        <dbReference type="ChEBI" id="CHEBI:57783"/>
        <dbReference type="ChEBI" id="CHEBI:57936"/>
        <dbReference type="ChEBI" id="CHEBI:58349"/>
        <dbReference type="EC" id="1.2.1.38"/>
    </reaction>
</comment>
<dbReference type="InterPro" id="IPR058924">
    <property type="entry name" value="AGPR_dimerisation_dom"/>
</dbReference>
<keyword evidence="5" id="KW-0963">Cytoplasm</keyword>
<dbReference type="GO" id="GO:0003942">
    <property type="term" value="F:N-acetyl-gamma-glutamyl-phosphate reductase activity"/>
    <property type="evidence" value="ECO:0007669"/>
    <property type="project" value="UniProtKB-UniRule"/>
</dbReference>
<name>A0A3G3IGI0_9ARCH</name>
<dbReference type="OMA" id="PHLTPMI"/>
<keyword evidence="3 5" id="KW-0521">NADP</keyword>
<proteinExistence type="inferred from homology"/>
<evidence type="ECO:0000256" key="1">
    <source>
        <dbReference type="ARBA" id="ARBA00022571"/>
    </source>
</evidence>
<dbReference type="GO" id="GO:0006526">
    <property type="term" value="P:L-arginine biosynthetic process"/>
    <property type="evidence" value="ECO:0007669"/>
    <property type="project" value="UniProtKB-UniRule"/>
</dbReference>
<dbReference type="SUPFAM" id="SSF55347">
    <property type="entry name" value="Glyceraldehyde-3-phosphate dehydrogenase-like, C-terminal domain"/>
    <property type="match status" value="1"/>
</dbReference>
<reference evidence="8 9" key="1">
    <citation type="submission" date="2016-10" db="EMBL/GenBank/DDBJ databases">
        <title>Complete genome of the TMA-utilizing, human hosted archaeon Methanomethylophilus alvus Gen. nov, sp. nov., strain Mx-05, derived from a pure culture.</title>
        <authorList>
            <person name="Brugere J.-F."/>
            <person name="Ben Hania W."/>
            <person name="Chaudhary P.P."/>
            <person name="Gaci N."/>
            <person name="Borrel G."/>
            <person name="Cao Van Tuat L."/>
            <person name="Fardeau M.-L."/>
            <person name="Harris H.M.B."/>
            <person name="O'Toole P.W."/>
            <person name="Ollivier B."/>
        </authorList>
    </citation>
    <scope>NUCLEOTIDE SEQUENCE [LARGE SCALE GENOMIC DNA]</scope>
    <source>
        <strain evidence="8 9">Mx-05</strain>
    </source>
</reference>
<comment type="function">
    <text evidence="5">Catalyzes the NADPH-dependent reduction of N-acetyl-5-glutamyl phosphate to yield N-acetyl-L-glutamate 5-semialdehyde.</text>
</comment>
<dbReference type="InterPro" id="IPR036291">
    <property type="entry name" value="NAD(P)-bd_dom_sf"/>
</dbReference>
<keyword evidence="1 5" id="KW-0055">Arginine biosynthesis</keyword>
<dbReference type="NCBIfam" id="TIGR01850">
    <property type="entry name" value="argC"/>
    <property type="match status" value="1"/>
</dbReference>
<protein>
    <recommendedName>
        <fullName evidence="5">N-acetyl-gamma-glutamyl-phosphate reductase</fullName>
        <shortName evidence="5">AGPR</shortName>
        <ecNumber evidence="5">1.2.1.38</ecNumber>
    </recommendedName>
    <alternativeName>
        <fullName evidence="5">N-acetyl-glutamate semialdehyde dehydrogenase</fullName>
        <shortName evidence="5">NAGSA dehydrogenase</shortName>
    </alternativeName>
</protein>
<evidence type="ECO:0000259" key="7">
    <source>
        <dbReference type="SMART" id="SM00859"/>
    </source>
</evidence>
<dbReference type="GO" id="GO:0005737">
    <property type="term" value="C:cytoplasm"/>
    <property type="evidence" value="ECO:0007669"/>
    <property type="project" value="UniProtKB-SubCell"/>
</dbReference>
<dbReference type="HAMAP" id="MF_00150">
    <property type="entry name" value="ArgC_type1"/>
    <property type="match status" value="1"/>
</dbReference>
<dbReference type="InterPro" id="IPR050085">
    <property type="entry name" value="AGPR"/>
</dbReference>
<dbReference type="CDD" id="cd17895">
    <property type="entry name" value="AGPR_1_N"/>
    <property type="match status" value="1"/>
</dbReference>
<dbReference type="GO" id="GO:0051287">
    <property type="term" value="F:NAD binding"/>
    <property type="evidence" value="ECO:0007669"/>
    <property type="project" value="InterPro"/>
</dbReference>
<accession>A0A3G3IGI0</accession>
<keyword evidence="2 5" id="KW-0028">Amino-acid biosynthesis</keyword>
<comment type="subcellular location">
    <subcellularLocation>
        <location evidence="5">Cytoplasm</location>
    </subcellularLocation>
</comment>
<dbReference type="EMBL" id="CP017686">
    <property type="protein sequence ID" value="AYQ54778.1"/>
    <property type="molecule type" value="Genomic_DNA"/>
</dbReference>
<dbReference type="Gene3D" id="3.40.50.720">
    <property type="entry name" value="NAD(P)-binding Rossmann-like Domain"/>
    <property type="match status" value="1"/>
</dbReference>
<feature type="active site" evidence="5 6">
    <location>
        <position position="149"/>
    </location>
</feature>
<comment type="similarity">
    <text evidence="5">Belongs to the NAGSA dehydrogenase family. Type 1 subfamily.</text>
</comment>
<dbReference type="InterPro" id="IPR000534">
    <property type="entry name" value="Semialdehyde_DH_NAD-bd"/>
</dbReference>
<evidence type="ECO:0000256" key="4">
    <source>
        <dbReference type="ARBA" id="ARBA00023002"/>
    </source>
</evidence>
<evidence type="ECO:0000256" key="6">
    <source>
        <dbReference type="PROSITE-ProRule" id="PRU10010"/>
    </source>
</evidence>
<evidence type="ECO:0000313" key="8">
    <source>
        <dbReference type="EMBL" id="AYQ54778.1"/>
    </source>
</evidence>
<evidence type="ECO:0000256" key="3">
    <source>
        <dbReference type="ARBA" id="ARBA00022857"/>
    </source>
</evidence>
<dbReference type="RefSeq" id="WP_015504503.1">
    <property type="nucleotide sequence ID" value="NZ_CAYARW010000033.1"/>
</dbReference>
<gene>
    <name evidence="5" type="primary">argC</name>
    <name evidence="8" type="ORF">BKD89_03015</name>
</gene>
<dbReference type="CDD" id="cd23934">
    <property type="entry name" value="AGPR_1_C"/>
    <property type="match status" value="1"/>
</dbReference>
<dbReference type="Pfam" id="PF22698">
    <property type="entry name" value="Semialdhyde_dhC_1"/>
    <property type="match status" value="1"/>
</dbReference>
<comment type="pathway">
    <text evidence="5">Amino-acid biosynthesis; L-arginine biosynthesis; N(2)-acetyl-L-ornithine from L-glutamate: step 3/4.</text>
</comment>
<dbReference type="AlphaFoldDB" id="A0A3G3IGI0"/>
<dbReference type="InterPro" id="IPR023013">
    <property type="entry name" value="AGPR_AS"/>
</dbReference>
<evidence type="ECO:0000256" key="5">
    <source>
        <dbReference type="HAMAP-Rule" id="MF_00150"/>
    </source>
</evidence>
<dbReference type="EC" id="1.2.1.38" evidence="5"/>
<dbReference type="GO" id="GO:0070401">
    <property type="term" value="F:NADP+ binding"/>
    <property type="evidence" value="ECO:0007669"/>
    <property type="project" value="InterPro"/>
</dbReference>
<feature type="domain" description="Semialdehyde dehydrogenase NAD-binding" evidence="7">
    <location>
        <begin position="4"/>
        <end position="141"/>
    </location>
</feature>
<sequence>MSYRVGIIGGTGYTGSELSRLLCRHPDIELAALTSRSNAGKDVTSVHGFLRGYTDIKFTERISDTKDLDFVMVATPYGVAMEEVPALREQGIKCIDLSGDYRLKDAALYEQWYGKEHSDPEGLEKAVFGQPELFRERIKGADLVANPGCYATSAILAIAPLMKSGLVHDDVFVDGKSGTSGAGMTPSARLHHPTCGESVIPYKIGAHRHQPEIDMAVDMFAGSHLDVAFVPHLVPIVRGIISSCYFRLKKDASQEDVDAVYEKQYGAERFVHYVPEPSIRDVVGSNHAQVGSKVLGNRVVSFGVLDNLVKGASGQAVQNMNLMLGLPEADGLDFPGLGV</sequence>
<dbReference type="Pfam" id="PF01118">
    <property type="entry name" value="Semialdhyde_dh"/>
    <property type="match status" value="1"/>
</dbReference>
<dbReference type="Gene3D" id="3.30.360.10">
    <property type="entry name" value="Dihydrodipicolinate Reductase, domain 2"/>
    <property type="match status" value="1"/>
</dbReference>
<organism evidence="8 9">
    <name type="scientific">Methanomethylophilus alvi</name>
    <dbReference type="NCBI Taxonomy" id="1291540"/>
    <lineage>
        <taxon>Archaea</taxon>
        <taxon>Methanobacteriati</taxon>
        <taxon>Thermoplasmatota</taxon>
        <taxon>Thermoplasmata</taxon>
        <taxon>Methanomassiliicoccales</taxon>
        <taxon>Methanomethylophilaceae</taxon>
        <taxon>Methanomethylophilus</taxon>
    </lineage>
</organism>
<dbReference type="InterPro" id="IPR000706">
    <property type="entry name" value="AGPR_type-1"/>
</dbReference>
<evidence type="ECO:0000313" key="9">
    <source>
        <dbReference type="Proteomes" id="UP000273278"/>
    </source>
</evidence>
<dbReference type="SMART" id="SM00859">
    <property type="entry name" value="Semialdhyde_dh"/>
    <property type="match status" value="1"/>
</dbReference>
<keyword evidence="4 5" id="KW-0560">Oxidoreductase</keyword>
<dbReference type="Proteomes" id="UP000273278">
    <property type="component" value="Chromosome"/>
</dbReference>
<dbReference type="GeneID" id="41321405"/>
<dbReference type="SUPFAM" id="SSF51735">
    <property type="entry name" value="NAD(P)-binding Rossmann-fold domains"/>
    <property type="match status" value="1"/>
</dbReference>
<evidence type="ECO:0000256" key="2">
    <source>
        <dbReference type="ARBA" id="ARBA00022605"/>
    </source>
</evidence>